<evidence type="ECO:0008006" key="4">
    <source>
        <dbReference type="Google" id="ProtNLM"/>
    </source>
</evidence>
<accession>A0A2H3NKY6</accession>
<gene>
    <name evidence="2" type="ORF">CRI93_09510</name>
</gene>
<keyword evidence="1" id="KW-0472">Membrane</keyword>
<evidence type="ECO:0000313" key="3">
    <source>
        <dbReference type="Proteomes" id="UP000221024"/>
    </source>
</evidence>
<dbReference type="PANTHER" id="PTHR37422">
    <property type="entry name" value="TEICHURONIC ACID BIOSYNTHESIS PROTEIN TUAE"/>
    <property type="match status" value="1"/>
</dbReference>
<dbReference type="InterPro" id="IPR051533">
    <property type="entry name" value="WaaL-like"/>
</dbReference>
<dbReference type="EMBL" id="PDEP01000008">
    <property type="protein sequence ID" value="PEN06509.1"/>
    <property type="molecule type" value="Genomic_DNA"/>
</dbReference>
<feature type="transmembrane region" description="Helical" evidence="1">
    <location>
        <begin position="48"/>
        <end position="69"/>
    </location>
</feature>
<protein>
    <recommendedName>
        <fullName evidence="4">Ligase</fullName>
    </recommendedName>
</protein>
<feature type="transmembrane region" description="Helical" evidence="1">
    <location>
        <begin position="330"/>
        <end position="354"/>
    </location>
</feature>
<feature type="transmembrane region" description="Helical" evidence="1">
    <location>
        <begin position="366"/>
        <end position="384"/>
    </location>
</feature>
<feature type="transmembrane region" description="Helical" evidence="1">
    <location>
        <begin position="109"/>
        <end position="129"/>
    </location>
</feature>
<sequence>MLIIWQGAFRKWFLPGLATPLYVAKDIVLVGALALYGMRHRFQLRPSLRQTALPVLWSGLAFIVVLQVFNFNFPSIPGSVIGARSYLLYTALLILMPPIMDRIRRPERVLTWVVVLGIVPILLLGFYQYGQPVDAWINQYVADEANVVGVLSRPRITGTFSYIGGMGAFLSSVLFLAMGMFLAGLRYGHRWYTWMGGALLAFTLIVAPMNGSRSVVLGMLVPLPFVLYAVLSGKQGVYIGVLVGLLALSGSYVAEHSGWVSQGWEGIEHRMETASDQDTRVQSMLTDPFRKIPVGGLLGYGTGGTHNAAGALAGGRVDVGVGYEGEVGRVIIELGVIGGALYILLKVWLVWIAWQALRRANTAWEALLGITVFSQLLLSMGTGMIVFNHIAGAMYWLYAGIAVWLWSRQEERQKAFRAMRQRVQSVSNAGRG</sequence>
<feature type="transmembrane region" description="Helical" evidence="1">
    <location>
        <begin position="215"/>
        <end position="231"/>
    </location>
</feature>
<keyword evidence="1" id="KW-0812">Transmembrane</keyword>
<dbReference type="AlphaFoldDB" id="A0A2H3NKY6"/>
<feature type="transmembrane region" description="Helical" evidence="1">
    <location>
        <begin position="12"/>
        <end position="36"/>
    </location>
</feature>
<comment type="caution">
    <text evidence="2">The sequence shown here is derived from an EMBL/GenBank/DDBJ whole genome shotgun (WGS) entry which is preliminary data.</text>
</comment>
<reference evidence="2 3" key="1">
    <citation type="submission" date="2017-10" db="EMBL/GenBank/DDBJ databases">
        <title>Draft genome of Longimonas halophila.</title>
        <authorList>
            <person name="Goh K.M."/>
            <person name="Shamsir M.S."/>
            <person name="Lim S.W."/>
        </authorList>
    </citation>
    <scope>NUCLEOTIDE SEQUENCE [LARGE SCALE GENOMIC DNA]</scope>
    <source>
        <strain evidence="2 3">KCTC 42399</strain>
    </source>
</reference>
<feature type="transmembrane region" description="Helical" evidence="1">
    <location>
        <begin position="75"/>
        <end position="97"/>
    </location>
</feature>
<dbReference type="PANTHER" id="PTHR37422:SF13">
    <property type="entry name" value="LIPOPOLYSACCHARIDE BIOSYNTHESIS PROTEIN PA4999-RELATED"/>
    <property type="match status" value="1"/>
</dbReference>
<keyword evidence="1" id="KW-1133">Transmembrane helix</keyword>
<evidence type="ECO:0000256" key="1">
    <source>
        <dbReference type="SAM" id="Phobius"/>
    </source>
</evidence>
<dbReference type="Proteomes" id="UP000221024">
    <property type="component" value="Unassembled WGS sequence"/>
</dbReference>
<feature type="transmembrane region" description="Helical" evidence="1">
    <location>
        <begin position="160"/>
        <end position="184"/>
    </location>
</feature>
<feature type="transmembrane region" description="Helical" evidence="1">
    <location>
        <begin position="236"/>
        <end position="254"/>
    </location>
</feature>
<organism evidence="2 3">
    <name type="scientific">Longimonas halophila</name>
    <dbReference type="NCBI Taxonomy" id="1469170"/>
    <lineage>
        <taxon>Bacteria</taxon>
        <taxon>Pseudomonadati</taxon>
        <taxon>Rhodothermota</taxon>
        <taxon>Rhodothermia</taxon>
        <taxon>Rhodothermales</taxon>
        <taxon>Salisaetaceae</taxon>
        <taxon>Longimonas</taxon>
    </lineage>
</organism>
<proteinExistence type="predicted"/>
<feature type="transmembrane region" description="Helical" evidence="1">
    <location>
        <begin position="390"/>
        <end position="407"/>
    </location>
</feature>
<name>A0A2H3NKY6_9BACT</name>
<evidence type="ECO:0000313" key="2">
    <source>
        <dbReference type="EMBL" id="PEN06509.1"/>
    </source>
</evidence>
<feature type="transmembrane region" description="Helical" evidence="1">
    <location>
        <begin position="191"/>
        <end position="209"/>
    </location>
</feature>
<keyword evidence="3" id="KW-1185">Reference proteome</keyword>